<evidence type="ECO:0000313" key="2">
    <source>
        <dbReference type="Proteomes" id="UP000887566"/>
    </source>
</evidence>
<proteinExistence type="predicted"/>
<dbReference type="AlphaFoldDB" id="A0A914VJE9"/>
<keyword evidence="2" id="KW-1185">Reference proteome</keyword>
<dbReference type="Proteomes" id="UP000887566">
    <property type="component" value="Unplaced"/>
</dbReference>
<evidence type="ECO:0000256" key="1">
    <source>
        <dbReference type="SAM" id="MobiDB-lite"/>
    </source>
</evidence>
<accession>A0A914VJE9</accession>
<sequence length="91" mass="10422">MNPLLSRNDKSVTANLALTAQKLPALTSIIISDENGRKLNKSDKLSERNRERIEKAGRERNPHFSVKYVEDLDPELEEYDDTDFDSDEAED</sequence>
<feature type="region of interest" description="Disordered" evidence="1">
    <location>
        <begin position="64"/>
        <end position="91"/>
    </location>
</feature>
<organism evidence="2 3">
    <name type="scientific">Plectus sambesii</name>
    <dbReference type="NCBI Taxonomy" id="2011161"/>
    <lineage>
        <taxon>Eukaryota</taxon>
        <taxon>Metazoa</taxon>
        <taxon>Ecdysozoa</taxon>
        <taxon>Nematoda</taxon>
        <taxon>Chromadorea</taxon>
        <taxon>Plectida</taxon>
        <taxon>Plectina</taxon>
        <taxon>Plectoidea</taxon>
        <taxon>Plectidae</taxon>
        <taxon>Plectus</taxon>
    </lineage>
</organism>
<feature type="compositionally biased region" description="Acidic residues" evidence="1">
    <location>
        <begin position="71"/>
        <end position="91"/>
    </location>
</feature>
<protein>
    <submittedName>
        <fullName evidence="3">Uncharacterized protein</fullName>
    </submittedName>
</protein>
<dbReference type="WBParaSite" id="PSAMB.scaffold2108size25339.g16878.t1">
    <property type="protein sequence ID" value="PSAMB.scaffold2108size25339.g16878.t1"/>
    <property type="gene ID" value="PSAMB.scaffold2108size25339.g16878"/>
</dbReference>
<reference evidence="3" key="1">
    <citation type="submission" date="2022-11" db="UniProtKB">
        <authorList>
            <consortium name="WormBaseParasite"/>
        </authorList>
    </citation>
    <scope>IDENTIFICATION</scope>
</reference>
<name>A0A914VJE9_9BILA</name>
<evidence type="ECO:0000313" key="3">
    <source>
        <dbReference type="WBParaSite" id="PSAMB.scaffold2108size25339.g16878.t1"/>
    </source>
</evidence>